<dbReference type="EMBL" id="CP001287">
    <property type="protein sequence ID" value="ACK68009.1"/>
    <property type="molecule type" value="Genomic_DNA"/>
</dbReference>
<reference evidence="9" key="1">
    <citation type="journal article" date="2011" name="MBio">
        <title>Novel metabolic attributes of the genus Cyanothece, comprising a group of unicellular nitrogen-fixing Cyanobacteria.</title>
        <authorList>
            <person name="Bandyopadhyay A."/>
            <person name="Elvitigala T."/>
            <person name="Welsh E."/>
            <person name="Stockel J."/>
            <person name="Liberton M."/>
            <person name="Min H."/>
            <person name="Sherman L.A."/>
            <person name="Pakrasi H.B."/>
        </authorList>
    </citation>
    <scope>NUCLEOTIDE SEQUENCE [LARGE SCALE GENOMIC DNA]</scope>
    <source>
        <strain evidence="9">PCC 8801</strain>
    </source>
</reference>
<evidence type="ECO:0000256" key="5">
    <source>
        <dbReference type="ARBA" id="ARBA00023136"/>
    </source>
</evidence>
<feature type="transmembrane region" description="Helical" evidence="6">
    <location>
        <begin position="138"/>
        <end position="156"/>
    </location>
</feature>
<comment type="caution">
    <text evidence="6">Lacks conserved residue(s) required for the propagation of feature annotation.</text>
</comment>
<keyword evidence="9" id="KW-1185">Reference proteome</keyword>
<comment type="subcellular location">
    <subcellularLocation>
        <location evidence="1 6">Cell membrane</location>
        <topology evidence="1 6">Multi-pass membrane protein</topology>
    </subcellularLocation>
</comment>
<feature type="transmembrane region" description="Helical" evidence="6">
    <location>
        <begin position="176"/>
        <end position="194"/>
    </location>
</feature>
<name>B7K5V6_RIPO1</name>
<evidence type="ECO:0000256" key="1">
    <source>
        <dbReference type="ARBA" id="ARBA00004651"/>
    </source>
</evidence>
<comment type="similarity">
    <text evidence="6">Belongs to the TVP38/TMEM64 family.</text>
</comment>
<dbReference type="PANTHER" id="PTHR12677">
    <property type="entry name" value="GOLGI APPARATUS MEMBRANE PROTEIN TVP38-RELATED"/>
    <property type="match status" value="1"/>
</dbReference>
<feature type="transmembrane region" description="Helical" evidence="6">
    <location>
        <begin position="58"/>
        <end position="78"/>
    </location>
</feature>
<keyword evidence="2 6" id="KW-1003">Cell membrane</keyword>
<keyword evidence="4 6" id="KW-1133">Transmembrane helix</keyword>
<feature type="transmembrane region" description="Helical" evidence="6">
    <location>
        <begin position="20"/>
        <end position="51"/>
    </location>
</feature>
<dbReference type="InterPro" id="IPR015414">
    <property type="entry name" value="TMEM64"/>
</dbReference>
<accession>B7K5V6</accession>
<dbReference type="RefSeq" id="WP_012597262.1">
    <property type="nucleotide sequence ID" value="NC_011726.1"/>
</dbReference>
<dbReference type="STRING" id="41431.PCC8801_4073"/>
<keyword evidence="5 6" id="KW-0472">Membrane</keyword>
<dbReference type="KEGG" id="cyp:PCC8801_4073"/>
<dbReference type="PANTHER" id="PTHR12677:SF59">
    <property type="entry name" value="GOLGI APPARATUS MEMBRANE PROTEIN TVP38-RELATED"/>
    <property type="match status" value="1"/>
</dbReference>
<dbReference type="HOGENOM" id="CLU_038944_3_2_3"/>
<protein>
    <recommendedName>
        <fullName evidence="6">TVP38/TMEM64 family membrane protein</fullName>
    </recommendedName>
</protein>
<feature type="domain" description="VTT" evidence="7">
    <location>
        <begin position="40"/>
        <end position="156"/>
    </location>
</feature>
<evidence type="ECO:0000256" key="6">
    <source>
        <dbReference type="RuleBase" id="RU366058"/>
    </source>
</evidence>
<evidence type="ECO:0000313" key="8">
    <source>
        <dbReference type="EMBL" id="ACK68009.1"/>
    </source>
</evidence>
<organism evidence="8 9">
    <name type="scientific">Rippkaea orientalis (strain PCC 8801 / RF-1)</name>
    <name type="common">Cyanothece sp. (strain PCC 8801)</name>
    <dbReference type="NCBI Taxonomy" id="41431"/>
    <lineage>
        <taxon>Bacteria</taxon>
        <taxon>Bacillati</taxon>
        <taxon>Cyanobacteriota</taxon>
        <taxon>Cyanophyceae</taxon>
        <taxon>Oscillatoriophycideae</taxon>
        <taxon>Chroococcales</taxon>
        <taxon>Aphanothecaceae</taxon>
        <taxon>Rippkaea</taxon>
        <taxon>Rippkaea orientalis</taxon>
    </lineage>
</organism>
<dbReference type="OrthoDB" id="9812980at2"/>
<keyword evidence="3 6" id="KW-0812">Transmembrane</keyword>
<dbReference type="Proteomes" id="UP000008204">
    <property type="component" value="Chromosome"/>
</dbReference>
<proteinExistence type="inferred from homology"/>
<gene>
    <name evidence="8" type="ordered locus">PCC8801_4073</name>
</gene>
<dbReference type="Pfam" id="PF09335">
    <property type="entry name" value="VTT_dom"/>
    <property type="match status" value="1"/>
</dbReference>
<sequence length="209" mass="23083">MTLVNESLQNLLQWIDSLGILGYLVFILVYVIATVFLISGLILTLGAGIIFNVVKGSILVSIASTLGATSAFLIGRYFTRDWVKKQIEKRPQFQAIDEAVAKEGWKIVGLTRLSPLFPFIFLNYAFSVTKVSLRDYIIASWIGMIPGTIMYVYIGSLIGDIASLGIQQREKTSLEWGLYIVGLIATIVVTIYVTKIAKQALNSKVNQPS</sequence>
<evidence type="ECO:0000313" key="9">
    <source>
        <dbReference type="Proteomes" id="UP000008204"/>
    </source>
</evidence>
<dbReference type="GO" id="GO:0005886">
    <property type="term" value="C:plasma membrane"/>
    <property type="evidence" value="ECO:0007669"/>
    <property type="project" value="UniProtKB-SubCell"/>
</dbReference>
<evidence type="ECO:0000259" key="7">
    <source>
        <dbReference type="Pfam" id="PF09335"/>
    </source>
</evidence>
<dbReference type="eggNOG" id="COG0398">
    <property type="taxonomic scope" value="Bacteria"/>
</dbReference>
<evidence type="ECO:0000256" key="4">
    <source>
        <dbReference type="ARBA" id="ARBA00022989"/>
    </source>
</evidence>
<evidence type="ECO:0000256" key="2">
    <source>
        <dbReference type="ARBA" id="ARBA00022475"/>
    </source>
</evidence>
<dbReference type="AlphaFoldDB" id="B7K5V6"/>
<dbReference type="InterPro" id="IPR032816">
    <property type="entry name" value="VTT_dom"/>
</dbReference>
<evidence type="ECO:0000256" key="3">
    <source>
        <dbReference type="ARBA" id="ARBA00022692"/>
    </source>
</evidence>